<dbReference type="Gene3D" id="3.40.50.11210">
    <property type="entry name" value="Rap/Ran-GAP"/>
    <property type="match status" value="1"/>
</dbReference>
<feature type="region of interest" description="Disordered" evidence="3">
    <location>
        <begin position="865"/>
        <end position="890"/>
    </location>
</feature>
<feature type="compositionally biased region" description="Polar residues" evidence="3">
    <location>
        <begin position="797"/>
        <end position="808"/>
    </location>
</feature>
<dbReference type="GO" id="GO:0051056">
    <property type="term" value="P:regulation of small GTPase mediated signal transduction"/>
    <property type="evidence" value="ECO:0007669"/>
    <property type="project" value="InterPro"/>
</dbReference>
<feature type="region of interest" description="Disordered" evidence="3">
    <location>
        <begin position="778"/>
        <end position="848"/>
    </location>
</feature>
<evidence type="ECO:0000259" key="4">
    <source>
        <dbReference type="PROSITE" id="PS50085"/>
    </source>
</evidence>
<evidence type="ECO:0000313" key="6">
    <source>
        <dbReference type="Proteomes" id="UP000716291"/>
    </source>
</evidence>
<keyword evidence="6" id="KW-1185">Reference proteome</keyword>
<feature type="region of interest" description="Disordered" evidence="3">
    <location>
        <begin position="928"/>
        <end position="951"/>
    </location>
</feature>
<dbReference type="InterPro" id="IPR000331">
    <property type="entry name" value="Rap/Ran_GAP_dom"/>
</dbReference>
<feature type="compositionally biased region" description="Polar residues" evidence="3">
    <location>
        <begin position="979"/>
        <end position="990"/>
    </location>
</feature>
<feature type="compositionally biased region" description="Basic and acidic residues" evidence="3">
    <location>
        <begin position="991"/>
        <end position="1003"/>
    </location>
</feature>
<keyword evidence="2" id="KW-0597">Phosphoprotein</keyword>
<feature type="compositionally biased region" description="Low complexity" evidence="3">
    <location>
        <begin position="1014"/>
        <end position="1024"/>
    </location>
</feature>
<proteinExistence type="predicted"/>
<dbReference type="PROSITE" id="PS50085">
    <property type="entry name" value="RAPGAP"/>
    <property type="match status" value="1"/>
</dbReference>
<feature type="compositionally biased region" description="Basic and acidic residues" evidence="3">
    <location>
        <begin position="13"/>
        <end position="27"/>
    </location>
</feature>
<accession>A0A9P6XJV0</accession>
<evidence type="ECO:0000256" key="1">
    <source>
        <dbReference type="ARBA" id="ARBA00022468"/>
    </source>
</evidence>
<gene>
    <name evidence="5" type="ORF">G6F64_000967</name>
</gene>
<dbReference type="Proteomes" id="UP000716291">
    <property type="component" value="Unassembled WGS sequence"/>
</dbReference>
<dbReference type="InterPro" id="IPR035974">
    <property type="entry name" value="Rap/Ran-GAP_sf"/>
</dbReference>
<organism evidence="5 6">
    <name type="scientific">Rhizopus oryzae</name>
    <name type="common">Mucormycosis agent</name>
    <name type="synonym">Rhizopus arrhizus var. delemar</name>
    <dbReference type="NCBI Taxonomy" id="64495"/>
    <lineage>
        <taxon>Eukaryota</taxon>
        <taxon>Fungi</taxon>
        <taxon>Fungi incertae sedis</taxon>
        <taxon>Mucoromycota</taxon>
        <taxon>Mucoromycotina</taxon>
        <taxon>Mucoromycetes</taxon>
        <taxon>Mucorales</taxon>
        <taxon>Mucorineae</taxon>
        <taxon>Rhizopodaceae</taxon>
        <taxon>Rhizopus</taxon>
    </lineage>
</organism>
<dbReference type="SUPFAM" id="SSF48371">
    <property type="entry name" value="ARM repeat"/>
    <property type="match status" value="1"/>
</dbReference>
<dbReference type="PANTHER" id="PTHR10063">
    <property type="entry name" value="TUBERIN"/>
    <property type="match status" value="1"/>
</dbReference>
<comment type="caution">
    <text evidence="5">The sequence shown here is derived from an EMBL/GenBank/DDBJ whole genome shotgun (WGS) entry which is preliminary data.</text>
</comment>
<evidence type="ECO:0000256" key="3">
    <source>
        <dbReference type="SAM" id="MobiDB-lite"/>
    </source>
</evidence>
<dbReference type="InterPro" id="IPR046859">
    <property type="entry name" value="RGPA/RALGAPB_N"/>
</dbReference>
<protein>
    <recommendedName>
        <fullName evidence="4">Rap-GAP domain-containing protein</fullName>
    </recommendedName>
</protein>
<feature type="domain" description="Rap-GAP" evidence="4">
    <location>
        <begin position="1782"/>
        <end position="1993"/>
    </location>
</feature>
<keyword evidence="1" id="KW-0343">GTPase activation</keyword>
<feature type="compositionally biased region" description="Low complexity" evidence="3">
    <location>
        <begin position="546"/>
        <end position="563"/>
    </location>
</feature>
<dbReference type="InterPro" id="IPR016024">
    <property type="entry name" value="ARM-type_fold"/>
</dbReference>
<dbReference type="GO" id="GO:0005737">
    <property type="term" value="C:cytoplasm"/>
    <property type="evidence" value="ECO:0007669"/>
    <property type="project" value="TreeGrafter"/>
</dbReference>
<dbReference type="PANTHER" id="PTHR10063:SF11">
    <property type="entry name" value="RHO GTPASE-ACTIVATING PROTEIN CG5521-RELATED"/>
    <property type="match status" value="1"/>
</dbReference>
<feature type="compositionally biased region" description="Polar residues" evidence="3">
    <location>
        <begin position="817"/>
        <end position="833"/>
    </location>
</feature>
<feature type="region of interest" description="Disordered" evidence="3">
    <location>
        <begin position="546"/>
        <end position="567"/>
    </location>
</feature>
<evidence type="ECO:0000256" key="2">
    <source>
        <dbReference type="ARBA" id="ARBA00022553"/>
    </source>
</evidence>
<feature type="region of interest" description="Disordered" evidence="3">
    <location>
        <begin position="1"/>
        <end position="30"/>
    </location>
</feature>
<dbReference type="GO" id="GO:0005096">
    <property type="term" value="F:GTPase activator activity"/>
    <property type="evidence" value="ECO:0007669"/>
    <property type="project" value="UniProtKB-KW"/>
</dbReference>
<dbReference type="OrthoDB" id="19311at2759"/>
<reference evidence="5" key="1">
    <citation type="journal article" date="2020" name="Microb. Genom.">
        <title>Genetic diversity of clinical and environmental Mucorales isolates obtained from an investigation of mucormycosis cases among solid organ transplant recipients.</title>
        <authorList>
            <person name="Nguyen M.H."/>
            <person name="Kaul D."/>
            <person name="Muto C."/>
            <person name="Cheng S.J."/>
            <person name="Richter R.A."/>
            <person name="Bruno V.M."/>
            <person name="Liu G."/>
            <person name="Beyhan S."/>
            <person name="Sundermann A.J."/>
            <person name="Mounaud S."/>
            <person name="Pasculle A.W."/>
            <person name="Nierman W.C."/>
            <person name="Driscoll E."/>
            <person name="Cumbie R."/>
            <person name="Clancy C.J."/>
            <person name="Dupont C.L."/>
        </authorList>
    </citation>
    <scope>NUCLEOTIDE SEQUENCE</scope>
    <source>
        <strain evidence="5">GL11</strain>
    </source>
</reference>
<dbReference type="FunFam" id="3.40.50.11210:FF:000001">
    <property type="entry name" value="Ral GTPase-activating protein subunit alpha-1 isoform 1"/>
    <property type="match status" value="1"/>
</dbReference>
<dbReference type="GO" id="GO:0005634">
    <property type="term" value="C:nucleus"/>
    <property type="evidence" value="ECO:0007669"/>
    <property type="project" value="InterPro"/>
</dbReference>
<dbReference type="EMBL" id="JAANQT010000067">
    <property type="protein sequence ID" value="KAG1315064.1"/>
    <property type="molecule type" value="Genomic_DNA"/>
</dbReference>
<dbReference type="Pfam" id="PF20412">
    <property type="entry name" value="RALGAPB_N"/>
    <property type="match status" value="1"/>
</dbReference>
<dbReference type="InterPro" id="IPR027107">
    <property type="entry name" value="Tuberin/Ral-act_asu"/>
</dbReference>
<feature type="region of interest" description="Disordered" evidence="3">
    <location>
        <begin position="976"/>
        <end position="1024"/>
    </location>
</feature>
<dbReference type="Pfam" id="PF02145">
    <property type="entry name" value="Rap_GAP"/>
    <property type="match status" value="1"/>
</dbReference>
<evidence type="ECO:0000313" key="5">
    <source>
        <dbReference type="EMBL" id="KAG1315064.1"/>
    </source>
</evidence>
<name>A0A9P6XJV0_RHIOR</name>
<dbReference type="SUPFAM" id="SSF111347">
    <property type="entry name" value="Rap/Ran-GAP"/>
    <property type="match status" value="1"/>
</dbReference>
<sequence>MKQATPSLRKGQQRLDKHNEHDKKEESLTSDLLVLPSTSTFALKDDKQEKLKKKARNFLDEKQKIKTRAQSLWAYIDATNSFDQARFFQENAEQVFQVVYDTCIHQIEKIKHRSERPQSWNSKELVNLQKTLFLLRKIFLFVPELMRNGWQRQNITTVLTHILDHRNHPRLRALGFQLLLLWLNDQVVEYPECMHLFSNAISLDLFILDEISTADTTQTPHNAPAASTATTSTNNASYISPVTVNLMTNEQTEDNITSHNTLFSNGQHNKLHSGGLQFVKKLRETTHTDKGHNKHALQRDERIRASQIQLKQSFILADESSAPLFPNPTQPTFNDSLVLIHIFISNLVRLAYVAAGSPPPPDDYEYPPGDQFEPDDGIATGVGIDAATASAKFLFKIFRTHYMAKFVPRISKSLQMEGTNQDEVCGFSSCPPSILRCLFRFLIGYCLDNDSNGIHMHWPNLFQSTSAFAPSSPAIPILKSIVLSSHETREMLHEIIRQALILPCTNAQYRDITRGAIHILGVWILGNEDERPSFLRRSGSAVTRSSSTTSAISANNAENSSTTKVLSTSPITEDFPIHPKNLEEQQSDANVFLRRYLLMIKLIFEDHRVGENRDSLVVNVQQVTDWEGLVALYKDAINLYRAIVVSKGGIDIEWESWELLLHCLLDIQQWLMSQPEKYSRIPIQSLAEDLASYIWETVFYAFVRAKIVHLELWRQLKTHVVSSMRWTQALQQWVKIMQSLTRLLSSRLYKVEYDFDKGRDDHLQQSIHFINSSRVSAAGNNNKSKVRSRHLSIQGHPKSSVSTGNKRGSNPGRPLSSCGSEGQLATQDRQPAEQQHLDPTTPAPEGSVSTILRNLSSASLSDIASTFKSDRKSTNLTSVPDDEEAEVTTKQNVKFGIKNIIPTASFSNTSSHTSGSIAANNLTSSTSAVKRSSGSHAAAGTVSSTNEKTGRRTISIQQLDSLWQDSGSKLLNFVHHGNDGSTVSPKNLTVRQDEKKTEWDRRSGSSSVLDDMASSRSNRTSTSAPWPLANVADALSMMPNSSAVTEKLPAGLGSFKSSDFLNLNNLPFDGQHILMTWKNALFVVGNINQIEGAQNHAMAMQCVVDILDTFKLVRAQQPYSDVPIPAMYEMLPWLFEATELPNTYEAGKASAYGSLCRLMSHIPEEQAPEGYCAAFYKALLHGLGSESTTAIVHAILLNSERLFSFPLPSIYILIPPFTEAIEKELLNPSGSKVSLNVRKSCITILGSFVPISNQLKDITVSLEELETEWIPAFKELQAFSFANIKVWLKDVLIKLVANSPKVTGELETEVHCMLLGALCAFVLDEMFASESSRQNDMIRECVQSLVNHLYWCNISIINTVSDCISTFAQIYKREADPEGIVIQEVLTHIIDALNVHLKYYEKNSKTGRGFIVSKLFSCLLEWVMSIEPAILVETDLCQLVFDVIELAIHLSSDGNEKMLPHPPRPSSTVKRKEISFKFKLGADKRPDIQQNEPIIGSDTLPDNDQAYVKESAEAVLLHLLHHFNNFAPPCGPATLYSTIVGPGVSQDDVEYQQYQYFAFNDTTIIAFVELSEAKGERQARMIIRDLTGRYVWDTLLEPKTKSVESTQSADTEDYKPDKRFIRNVKDTNDKPLTDHKEDAVSVLLKQIGDSHPDCLLDSTLPLNVPSTPTALQLEMIGNLGDQLDDYLKKEAEQNALQTPDSRLWYSKMNMLRGKQDESMQLIANFCLKKDFLPAFPQEAEESHVPFLYSRLLMSHLGLIEYDHLKDGSFQILNKSPALYRDIRGLDRKHGRETMKIGLIYVGYGQEDEQSILQNSQGSERYNAFVNSLGWEIDIASHTGYLGGLERNLTNGSRATYYCSSTLEMIFHDVTKMPTDPSDPKQLKKKRHIGNDHVHIVWNEHARDYRIDTIGGDFGNAQIIVKPLPDNLYYIQIYRDSKVPYFGPLYDRMIVSQASLGPLVRSTAIDAFRATVHTNLYSFYKSVYAQRASDIRTINQRHKLATWSYQHFMEKVFMLEEQL</sequence>